<dbReference type="EMBL" id="EU744248">
    <property type="protein sequence ID" value="ACE79817.1"/>
    <property type="molecule type" value="Genomic_DNA"/>
</dbReference>
<dbReference type="OrthoDB" id="4950at10239"/>
<name>B3VG40_9CAUD</name>
<organism evidence="2 3">
    <name type="scientific">Mycobacterium phage KBG</name>
    <dbReference type="NCBI Taxonomy" id="2914011"/>
    <lineage>
        <taxon>Viruses</taxon>
        <taxon>Duplodnaviria</taxon>
        <taxon>Heunggongvirae</taxon>
        <taxon>Uroviricota</taxon>
        <taxon>Caudoviricetes</taxon>
        <taxon>Fromanvirus</taxon>
        <taxon>Fromanvirus KBG</taxon>
    </lineage>
</organism>
<dbReference type="Proteomes" id="UP000001724">
    <property type="component" value="Segment"/>
</dbReference>
<dbReference type="InterPro" id="IPR038726">
    <property type="entry name" value="PDDEXK_AddAB-type"/>
</dbReference>
<sequence>MSTFRRARGPRASTLTRFNRGCGEGGCSMPTDLTRNEYKYEKKPRSVSQLSSFEKCPMAYKLARIDKVWRRPAAWLQQGTAVHAVAEHYMLRRLGFEPGGPMTREEAYEVFKDSYQEGISESTDVTPNLDWWFSSGPYRGPDDVERRWKIGLEQVDKVIDWIENHPSLEVWSTPDGKPGIELDLDFMLGDIQIRGFIDAVLILDGEPMVVDHKTGLKPGDDFQLAVYALALKKLYGLDVQRGIYFMAKTGKPTYPYDLTDWTEEKITERFLAMEAKLEAGEFEPNPGDACGRCDVALSCEYSMA</sequence>
<evidence type="ECO:0000259" key="1">
    <source>
        <dbReference type="Pfam" id="PF12705"/>
    </source>
</evidence>
<dbReference type="InterPro" id="IPR011335">
    <property type="entry name" value="Restrct_endonuc-II-like"/>
</dbReference>
<proteinExistence type="predicted"/>
<keyword evidence="2" id="KW-0378">Hydrolase</keyword>
<accession>B3VG40</accession>
<keyword evidence="3" id="KW-1185">Reference proteome</keyword>
<dbReference type="Pfam" id="PF12705">
    <property type="entry name" value="PDDEXK_1"/>
    <property type="match status" value="1"/>
</dbReference>
<keyword evidence="2" id="KW-0269">Exonuclease</keyword>
<dbReference type="Gene3D" id="3.90.320.10">
    <property type="match status" value="1"/>
</dbReference>
<gene>
    <name evidence="2" type="ORF">KBG_69</name>
</gene>
<evidence type="ECO:0000313" key="2">
    <source>
        <dbReference type="EMBL" id="ACE79817.1"/>
    </source>
</evidence>
<evidence type="ECO:0000313" key="3">
    <source>
        <dbReference type="Proteomes" id="UP000001724"/>
    </source>
</evidence>
<feature type="domain" description="PD-(D/E)XK endonuclease-like" evidence="1">
    <location>
        <begin position="46"/>
        <end position="299"/>
    </location>
</feature>
<protein>
    <submittedName>
        <fullName evidence="2">Cas4 exonuclease</fullName>
    </submittedName>
</protein>
<dbReference type="KEGG" id="vg:6417458"/>
<dbReference type="SUPFAM" id="SSF52980">
    <property type="entry name" value="Restriction endonuclease-like"/>
    <property type="match status" value="1"/>
</dbReference>
<dbReference type="GeneID" id="6417458"/>
<dbReference type="RefSeq" id="YP_001994527.1">
    <property type="nucleotide sequence ID" value="NC_011019.1"/>
</dbReference>
<dbReference type="GO" id="GO:0004527">
    <property type="term" value="F:exonuclease activity"/>
    <property type="evidence" value="ECO:0007669"/>
    <property type="project" value="UniProtKB-KW"/>
</dbReference>
<reference evidence="2 3" key="1">
    <citation type="submission" date="2008-05" db="EMBL/GenBank/DDBJ databases">
        <authorList>
            <person name="Germane K.L."/>
            <person name="Pedulla M.L."/>
            <person name="Houtz J.M."/>
            <person name="Miake-Lye S."/>
            <person name="Weber R.J."/>
            <person name="Chambers R.A."/>
            <person name="Jacobs-Sera D."/>
            <person name="Hendrix R.W."/>
            <person name="Hatfull G.F."/>
        </authorList>
    </citation>
    <scope>NUCLEOTIDE SEQUENCE [LARGE SCALE GENOMIC DNA]</scope>
</reference>
<keyword evidence="2" id="KW-0540">Nuclease</keyword>
<dbReference type="InterPro" id="IPR011604">
    <property type="entry name" value="PDDEXK-like_dom_sf"/>
</dbReference>